<dbReference type="EMBL" id="ML735247">
    <property type="protein sequence ID" value="KAE8391196.1"/>
    <property type="molecule type" value="Genomic_DNA"/>
</dbReference>
<reference evidence="6" key="1">
    <citation type="submission" date="2019-04" db="EMBL/GenBank/DDBJ databases">
        <title>Friends and foes A comparative genomics studyof 23 Aspergillus species from section Flavi.</title>
        <authorList>
            <consortium name="DOE Joint Genome Institute"/>
            <person name="Kjaerbolling I."/>
            <person name="Vesth T."/>
            <person name="Frisvad J.C."/>
            <person name="Nybo J.L."/>
            <person name="Theobald S."/>
            <person name="Kildgaard S."/>
            <person name="Isbrandt T."/>
            <person name="Kuo A."/>
            <person name="Sato A."/>
            <person name="Lyhne E.K."/>
            <person name="Kogle M.E."/>
            <person name="Wiebenga A."/>
            <person name="Kun R.S."/>
            <person name="Lubbers R.J."/>
            <person name="Makela M.R."/>
            <person name="Barry K."/>
            <person name="Chovatia M."/>
            <person name="Clum A."/>
            <person name="Daum C."/>
            <person name="Haridas S."/>
            <person name="He G."/>
            <person name="LaButti K."/>
            <person name="Lipzen A."/>
            <person name="Mondo S."/>
            <person name="Riley R."/>
            <person name="Salamov A."/>
            <person name="Simmons B.A."/>
            <person name="Magnuson J.K."/>
            <person name="Henrissat B."/>
            <person name="Mortensen U.H."/>
            <person name="Larsen T.O."/>
            <person name="Devries R.P."/>
            <person name="Grigoriev I.V."/>
            <person name="Machida M."/>
            <person name="Baker S.E."/>
            <person name="Andersen M.R."/>
        </authorList>
    </citation>
    <scope>NUCLEOTIDE SEQUENCE [LARGE SCALE GENOMIC DNA]</scope>
    <source>
        <strain evidence="6">IBT 14317</strain>
    </source>
</reference>
<sequence>MASHPPGRLLLSAPSTGPPRSENAIRTRTKKAPVACTECRKRRMKARVPCDRCQHSQASCILDEYSDGRRKAGIERRLEALERDRCLLMGLVGSIRNDNEHELNRALDSIRRNDSLDEIRQSLAESQAPGELEHGQQELHDDPLYRVPAQPWTSVTDDNNYVSHLISLYFTWNHPVQSWIDRNLFVRDMQSGCTDSLFCSAFLVNALLAVASFYSNSPILSTLSTSPRPGGLEFYNEAKWHLDQEEGKLSLAGFQGRCAMYISTCGMGKNMLGWQYLVEIADCAQELMIRRNTLIARAREQDQEISRALNVAIIGSLSVPPVAFASLHQLSILPKPTCERPPQDHSEGDMWFPYPLKSDSVSTHGNCVTNALFNLQLILWDVSNSLFGASGQQLRSSSEDMANAFKQRLEEWALQIPECAMLETGKPTPAILDMHMRYHNAIISIFDGIGVSINIIELNTLRTGIDNIRVSAARTLSLLLGLHTSYWPAIYMPLNYIHYAKVALLTLLDDLDNEESTGSFVSSFTALHTWAGRLPLAKDVLQDIQLKATQCELELPREITSLSSLGENS</sequence>
<dbReference type="SUPFAM" id="SSF57701">
    <property type="entry name" value="Zn2/Cys6 DNA-binding domain"/>
    <property type="match status" value="1"/>
</dbReference>
<dbReference type="GO" id="GO:0009893">
    <property type="term" value="P:positive regulation of metabolic process"/>
    <property type="evidence" value="ECO:0007669"/>
    <property type="project" value="UniProtKB-ARBA"/>
</dbReference>
<dbReference type="PANTHER" id="PTHR47256:SF1">
    <property type="entry name" value="ZN(II)2CYS6 TRANSCRIPTION FACTOR (EUROFUNG)"/>
    <property type="match status" value="1"/>
</dbReference>
<gene>
    <name evidence="6" type="ORF">BDV23DRAFT_171785</name>
</gene>
<evidence type="ECO:0000256" key="3">
    <source>
        <dbReference type="ARBA" id="ARBA00023163"/>
    </source>
</evidence>
<evidence type="ECO:0000256" key="1">
    <source>
        <dbReference type="ARBA" id="ARBA00023015"/>
    </source>
</evidence>
<evidence type="ECO:0000256" key="4">
    <source>
        <dbReference type="ARBA" id="ARBA00023242"/>
    </source>
</evidence>
<keyword evidence="1" id="KW-0805">Transcription regulation</keyword>
<dbReference type="GO" id="GO:0003677">
    <property type="term" value="F:DNA binding"/>
    <property type="evidence" value="ECO:0007669"/>
    <property type="project" value="UniProtKB-KW"/>
</dbReference>
<keyword evidence="2" id="KW-0238">DNA-binding</keyword>
<dbReference type="CDD" id="cd00067">
    <property type="entry name" value="GAL4"/>
    <property type="match status" value="1"/>
</dbReference>
<dbReference type="InterPro" id="IPR001138">
    <property type="entry name" value="Zn2Cys6_DnaBD"/>
</dbReference>
<evidence type="ECO:0000313" key="6">
    <source>
        <dbReference type="EMBL" id="KAE8391196.1"/>
    </source>
</evidence>
<dbReference type="CDD" id="cd12148">
    <property type="entry name" value="fungal_TF_MHR"/>
    <property type="match status" value="1"/>
</dbReference>
<dbReference type="GO" id="GO:0000981">
    <property type="term" value="F:DNA-binding transcription factor activity, RNA polymerase II-specific"/>
    <property type="evidence" value="ECO:0007669"/>
    <property type="project" value="InterPro"/>
</dbReference>
<keyword evidence="3" id="KW-0804">Transcription</keyword>
<accession>A0A5N7CAM1</accession>
<dbReference type="PANTHER" id="PTHR47256">
    <property type="entry name" value="ZN(II)2CYS6 TRANSCRIPTION FACTOR (EUROFUNG)-RELATED"/>
    <property type="match status" value="1"/>
</dbReference>
<dbReference type="InterPro" id="IPR053187">
    <property type="entry name" value="Notoamide_regulator"/>
</dbReference>
<proteinExistence type="predicted"/>
<name>A0A5N7CAM1_PETAA</name>
<organism evidence="6">
    <name type="scientific">Petromyces alliaceus</name>
    <name type="common">Aspergillus alliaceus</name>
    <dbReference type="NCBI Taxonomy" id="209559"/>
    <lineage>
        <taxon>Eukaryota</taxon>
        <taxon>Fungi</taxon>
        <taxon>Dikarya</taxon>
        <taxon>Ascomycota</taxon>
        <taxon>Pezizomycotina</taxon>
        <taxon>Eurotiomycetes</taxon>
        <taxon>Eurotiomycetidae</taxon>
        <taxon>Eurotiales</taxon>
        <taxon>Aspergillaceae</taxon>
        <taxon>Aspergillus</taxon>
        <taxon>Aspergillus subgen. Circumdati</taxon>
    </lineage>
</organism>
<dbReference type="AlphaFoldDB" id="A0A5N7CAM1"/>
<evidence type="ECO:0000256" key="2">
    <source>
        <dbReference type="ARBA" id="ARBA00023125"/>
    </source>
</evidence>
<dbReference type="Proteomes" id="UP000326877">
    <property type="component" value="Unassembled WGS sequence"/>
</dbReference>
<feature type="region of interest" description="Disordered" evidence="5">
    <location>
        <begin position="1"/>
        <end position="27"/>
    </location>
</feature>
<evidence type="ECO:0008006" key="7">
    <source>
        <dbReference type="Google" id="ProtNLM"/>
    </source>
</evidence>
<protein>
    <recommendedName>
        <fullName evidence="7">Zn(2)-C6 fungal-type domain-containing protein</fullName>
    </recommendedName>
</protein>
<evidence type="ECO:0000256" key="5">
    <source>
        <dbReference type="SAM" id="MobiDB-lite"/>
    </source>
</evidence>
<keyword evidence="4" id="KW-0539">Nucleus</keyword>
<dbReference type="OrthoDB" id="2593732at2759"/>
<dbReference type="InterPro" id="IPR036864">
    <property type="entry name" value="Zn2-C6_fun-type_DNA-bd_sf"/>
</dbReference>
<dbReference type="GO" id="GO:0008270">
    <property type="term" value="F:zinc ion binding"/>
    <property type="evidence" value="ECO:0007669"/>
    <property type="project" value="InterPro"/>
</dbReference>